<feature type="non-terminal residue" evidence="1">
    <location>
        <position position="168"/>
    </location>
</feature>
<dbReference type="AlphaFoldDB" id="A0A382MYD1"/>
<protein>
    <submittedName>
        <fullName evidence="1">Uncharacterized protein</fullName>
    </submittedName>
</protein>
<evidence type="ECO:0000313" key="1">
    <source>
        <dbReference type="EMBL" id="SVC53786.1"/>
    </source>
</evidence>
<gene>
    <name evidence="1" type="ORF">METZ01_LOCUS306640</name>
</gene>
<reference evidence="1" key="1">
    <citation type="submission" date="2018-05" db="EMBL/GenBank/DDBJ databases">
        <authorList>
            <person name="Lanie J.A."/>
            <person name="Ng W.-L."/>
            <person name="Kazmierczak K.M."/>
            <person name="Andrzejewski T.M."/>
            <person name="Davidsen T.M."/>
            <person name="Wayne K.J."/>
            <person name="Tettelin H."/>
            <person name="Glass J.I."/>
            <person name="Rusch D."/>
            <person name="Podicherti R."/>
            <person name="Tsui H.-C.T."/>
            <person name="Winkler M.E."/>
        </authorList>
    </citation>
    <scope>NUCLEOTIDE SEQUENCE</scope>
</reference>
<proteinExistence type="predicted"/>
<dbReference type="InterPro" id="IPR008551">
    <property type="entry name" value="TANGO2"/>
</dbReference>
<accession>A0A382MYD1</accession>
<sequence>MFATITNYREMPPVPPSPFSRGQLVLDRLLPTSKEPTKAALRPDNYDQYSGFNLVHGDISKLWWLSNRSSQSGEIPAGISGLSNHLLNTPWHKVNLGKSLLRETIAGTFNADDLLSILANTDPPQPIVRQNLDIGTRLEAPSLPIFVEGDRYGTRSSTVILVSKTSQV</sequence>
<dbReference type="PANTHER" id="PTHR17985:SF8">
    <property type="entry name" value="TRANSPORT AND GOLGI ORGANIZATION PROTEIN 2 HOMOLOG"/>
    <property type="match status" value="1"/>
</dbReference>
<dbReference type="EMBL" id="UINC01096694">
    <property type="protein sequence ID" value="SVC53786.1"/>
    <property type="molecule type" value="Genomic_DNA"/>
</dbReference>
<dbReference type="Pfam" id="PF05742">
    <property type="entry name" value="TANGO2"/>
    <property type="match status" value="1"/>
</dbReference>
<name>A0A382MYD1_9ZZZZ</name>
<dbReference type="PANTHER" id="PTHR17985">
    <property type="entry name" value="SER/THR-RICH PROTEIN T10 IN DGCR REGION"/>
    <property type="match status" value="1"/>
</dbReference>
<organism evidence="1">
    <name type="scientific">marine metagenome</name>
    <dbReference type="NCBI Taxonomy" id="408172"/>
    <lineage>
        <taxon>unclassified sequences</taxon>
        <taxon>metagenomes</taxon>
        <taxon>ecological metagenomes</taxon>
    </lineage>
</organism>